<evidence type="ECO:0000313" key="12">
    <source>
        <dbReference type="EMBL" id="SPF40470.1"/>
    </source>
</evidence>
<keyword evidence="4 10" id="KW-0436">Ligase</keyword>
<evidence type="ECO:0000256" key="3">
    <source>
        <dbReference type="ARBA" id="ARBA00022490"/>
    </source>
</evidence>
<comment type="subunit">
    <text evidence="10">Tetramer of two alpha and two beta subunits.</text>
</comment>
<dbReference type="GO" id="GO:0004814">
    <property type="term" value="F:arginine-tRNA ligase activity"/>
    <property type="evidence" value="ECO:0007669"/>
    <property type="project" value="InterPro"/>
</dbReference>
<evidence type="ECO:0000256" key="4">
    <source>
        <dbReference type="ARBA" id="ARBA00022598"/>
    </source>
</evidence>
<dbReference type="HAMAP" id="MF_00255">
    <property type="entry name" value="Gly_tRNA_synth_beta"/>
    <property type="match status" value="1"/>
</dbReference>
<evidence type="ECO:0000313" key="13">
    <source>
        <dbReference type="Proteomes" id="UP000238701"/>
    </source>
</evidence>
<dbReference type="Pfam" id="PF05746">
    <property type="entry name" value="DALR_1"/>
    <property type="match status" value="1"/>
</dbReference>
<dbReference type="SUPFAM" id="SSF109604">
    <property type="entry name" value="HD-domain/PDEase-like"/>
    <property type="match status" value="1"/>
</dbReference>
<dbReference type="InterPro" id="IPR008909">
    <property type="entry name" value="DALR_anticod-bd"/>
</dbReference>
<evidence type="ECO:0000256" key="5">
    <source>
        <dbReference type="ARBA" id="ARBA00022741"/>
    </source>
</evidence>
<sequence>MPDFLLEIGCEEIPARMIDAASGELRERMGALLNRERLAGGEIACFDTPRRLAVMVRSIPASQPDVTEQITGPSVNVAYKDGQPTPAAHAFAKKAGLDVTQVERVATPKGEYITAKVTKKGRSAAEILAENLPKEIASIYWPKNMYWRKPNERFVRPVRWLVAMLDGDTIPLEFAGIQAGKTSRGHRILSDGAVTIPRAGSAYVDSLRAAKVLGRSEREQQIRKALDAATRTVPGARWREDKALLDTVMNLTEFPSVVLGGFDPQFLALPEEVLVTVMRDHQKYFAVEDASGKLLPHFLAVLNTDSDPQGLIRHGNERVLRARFNDARFFWETDQKKSLLERLELLKHVTFQKDLGSYYDKALRVQRLCSWLSEILKRHGMAVRPGVIHKAACLAKTDLTTELVKEFTELQGIVGGLYARAQQLDPSLPEATRMAVADAIYDHYKPESTDDEIPRSIEGAVLSIGDKADTIAGMFSLGLVPSGSKDPFALRRQANAIVKVIAEKKLPLRLGDMMRDARAGYQESEAEKKFVNDAVFSESVSVFLRERLEFYLKDVRGYAYDVVKAVLGAGADDVVDALARAEAVKQVLHMPEFQAIGAACKRMRNILKQAAEKGIEPAQRAEPLPESAAEEKNLIDYLKRNGSKVEEHRSRKEYLDALRLLSTARQPVDAFFDKVMVMVDDERVRANRLALLRTLLHEFSTIADFSEIVTEGKV</sequence>
<organism evidence="12 13">
    <name type="scientific">Candidatus Sulfotelmatobacter kueseliae</name>
    <dbReference type="NCBI Taxonomy" id="2042962"/>
    <lineage>
        <taxon>Bacteria</taxon>
        <taxon>Pseudomonadati</taxon>
        <taxon>Acidobacteriota</taxon>
        <taxon>Terriglobia</taxon>
        <taxon>Terriglobales</taxon>
        <taxon>Candidatus Korobacteraceae</taxon>
        <taxon>Candidatus Sulfotelmatobacter</taxon>
    </lineage>
</organism>
<keyword evidence="5 10" id="KW-0547">Nucleotide-binding</keyword>
<evidence type="ECO:0000259" key="11">
    <source>
        <dbReference type="Pfam" id="PF05746"/>
    </source>
</evidence>
<name>A0A2U3KLQ1_9BACT</name>
<dbReference type="PANTHER" id="PTHR30075">
    <property type="entry name" value="GLYCYL-TRNA SYNTHETASE"/>
    <property type="match status" value="1"/>
</dbReference>
<keyword evidence="3 10" id="KW-0963">Cytoplasm</keyword>
<evidence type="ECO:0000256" key="9">
    <source>
        <dbReference type="ARBA" id="ARBA00047937"/>
    </source>
</evidence>
<gene>
    <name evidence="10 12" type="primary">glyS</name>
    <name evidence="12" type="ORF">SBA1_300011</name>
</gene>
<evidence type="ECO:0000256" key="8">
    <source>
        <dbReference type="ARBA" id="ARBA00023146"/>
    </source>
</evidence>
<dbReference type="Pfam" id="PF02092">
    <property type="entry name" value="tRNA_synt_2f"/>
    <property type="match status" value="1"/>
</dbReference>
<dbReference type="EC" id="6.1.1.14" evidence="10"/>
<evidence type="ECO:0000256" key="6">
    <source>
        <dbReference type="ARBA" id="ARBA00022840"/>
    </source>
</evidence>
<comment type="catalytic activity">
    <reaction evidence="9 10">
        <text>tRNA(Gly) + glycine + ATP = glycyl-tRNA(Gly) + AMP + diphosphate</text>
        <dbReference type="Rhea" id="RHEA:16013"/>
        <dbReference type="Rhea" id="RHEA-COMP:9664"/>
        <dbReference type="Rhea" id="RHEA-COMP:9683"/>
        <dbReference type="ChEBI" id="CHEBI:30616"/>
        <dbReference type="ChEBI" id="CHEBI:33019"/>
        <dbReference type="ChEBI" id="CHEBI:57305"/>
        <dbReference type="ChEBI" id="CHEBI:78442"/>
        <dbReference type="ChEBI" id="CHEBI:78522"/>
        <dbReference type="ChEBI" id="CHEBI:456215"/>
        <dbReference type="EC" id="6.1.1.14"/>
    </reaction>
</comment>
<dbReference type="PROSITE" id="PS50861">
    <property type="entry name" value="AA_TRNA_LIGASE_II_GLYAB"/>
    <property type="match status" value="1"/>
</dbReference>
<dbReference type="GO" id="GO:0006420">
    <property type="term" value="P:arginyl-tRNA aminoacylation"/>
    <property type="evidence" value="ECO:0007669"/>
    <property type="project" value="InterPro"/>
</dbReference>
<dbReference type="Proteomes" id="UP000238701">
    <property type="component" value="Unassembled WGS sequence"/>
</dbReference>
<keyword evidence="8 10" id="KW-0030">Aminoacyl-tRNA synthetase</keyword>
<evidence type="ECO:0000256" key="10">
    <source>
        <dbReference type="HAMAP-Rule" id="MF_00255"/>
    </source>
</evidence>
<dbReference type="AlphaFoldDB" id="A0A2U3KLQ1"/>
<dbReference type="GO" id="GO:0005524">
    <property type="term" value="F:ATP binding"/>
    <property type="evidence" value="ECO:0007669"/>
    <property type="project" value="UniProtKB-UniRule"/>
</dbReference>
<dbReference type="EMBL" id="OMOD01000123">
    <property type="protein sequence ID" value="SPF40470.1"/>
    <property type="molecule type" value="Genomic_DNA"/>
</dbReference>
<evidence type="ECO:0000256" key="7">
    <source>
        <dbReference type="ARBA" id="ARBA00022917"/>
    </source>
</evidence>
<dbReference type="GO" id="GO:0004820">
    <property type="term" value="F:glycine-tRNA ligase activity"/>
    <property type="evidence" value="ECO:0007669"/>
    <property type="project" value="UniProtKB-UniRule"/>
</dbReference>
<dbReference type="OrthoDB" id="9775440at2"/>
<evidence type="ECO:0000256" key="2">
    <source>
        <dbReference type="ARBA" id="ARBA00008226"/>
    </source>
</evidence>
<accession>A0A2U3KLQ1</accession>
<feature type="domain" description="DALR anticodon binding" evidence="11">
    <location>
        <begin position="599"/>
        <end position="694"/>
    </location>
</feature>
<evidence type="ECO:0000256" key="1">
    <source>
        <dbReference type="ARBA" id="ARBA00004496"/>
    </source>
</evidence>
<dbReference type="PRINTS" id="PR01045">
    <property type="entry name" value="TRNASYNTHGB"/>
</dbReference>
<dbReference type="GO" id="GO:0005829">
    <property type="term" value="C:cytosol"/>
    <property type="evidence" value="ECO:0007669"/>
    <property type="project" value="TreeGrafter"/>
</dbReference>
<dbReference type="InterPro" id="IPR006194">
    <property type="entry name" value="Gly-tRNA-synth_heterodimer"/>
</dbReference>
<reference evidence="13" key="1">
    <citation type="submission" date="2018-02" db="EMBL/GenBank/DDBJ databases">
        <authorList>
            <person name="Hausmann B."/>
        </authorList>
    </citation>
    <scope>NUCLEOTIDE SEQUENCE [LARGE SCALE GENOMIC DNA]</scope>
    <source>
        <strain evidence="13">Peat soil MAG SbA1</strain>
    </source>
</reference>
<comment type="subcellular location">
    <subcellularLocation>
        <location evidence="1 10">Cytoplasm</location>
    </subcellularLocation>
</comment>
<keyword evidence="6 10" id="KW-0067">ATP-binding</keyword>
<dbReference type="GO" id="GO:0006426">
    <property type="term" value="P:glycyl-tRNA aminoacylation"/>
    <property type="evidence" value="ECO:0007669"/>
    <property type="project" value="UniProtKB-UniRule"/>
</dbReference>
<comment type="similarity">
    <text evidence="2 10">Belongs to the class-II aminoacyl-tRNA synthetase family.</text>
</comment>
<proteinExistence type="inferred from homology"/>
<dbReference type="NCBIfam" id="TIGR00211">
    <property type="entry name" value="glyS"/>
    <property type="match status" value="1"/>
</dbReference>
<dbReference type="PANTHER" id="PTHR30075:SF2">
    <property type="entry name" value="GLYCINE--TRNA LIGASE, CHLOROPLASTIC_MITOCHONDRIAL 2"/>
    <property type="match status" value="1"/>
</dbReference>
<protein>
    <recommendedName>
        <fullName evidence="10">Glycine--tRNA ligase beta subunit</fullName>
        <ecNumber evidence="10">6.1.1.14</ecNumber>
    </recommendedName>
    <alternativeName>
        <fullName evidence="10">Glycyl-tRNA synthetase beta subunit</fullName>
        <shortName evidence="10">GlyRS</shortName>
    </alternativeName>
</protein>
<keyword evidence="7 10" id="KW-0648">Protein biosynthesis</keyword>
<dbReference type="InterPro" id="IPR015944">
    <property type="entry name" value="Gly-tRNA-synth_bsu"/>
</dbReference>